<dbReference type="EMBL" id="JAHHGZ010000002">
    <property type="protein sequence ID" value="MBW4666323.1"/>
    <property type="molecule type" value="Genomic_DNA"/>
</dbReference>
<protein>
    <submittedName>
        <fullName evidence="1">Uncharacterized protein</fullName>
    </submittedName>
</protein>
<reference evidence="1" key="1">
    <citation type="submission" date="2021-05" db="EMBL/GenBank/DDBJ databases">
        <authorList>
            <person name="Pietrasiak N."/>
            <person name="Ward R."/>
            <person name="Stajich J.E."/>
            <person name="Kurbessoian T."/>
        </authorList>
    </citation>
    <scope>NUCLEOTIDE SEQUENCE</scope>
    <source>
        <strain evidence="1">GSE-NOS-MK-12-04C</strain>
    </source>
</reference>
<evidence type="ECO:0000313" key="2">
    <source>
        <dbReference type="Proteomes" id="UP000729701"/>
    </source>
</evidence>
<dbReference type="Proteomes" id="UP000729701">
    <property type="component" value="Unassembled WGS sequence"/>
</dbReference>
<dbReference type="AlphaFoldDB" id="A0A951QJU2"/>
<sequence>MIINDINYLETSNEEVFGGKGIDINSKFKLDKDVKANVDVKEKFDKAVKLDLKDLKGYGAEVLGTADASGDNTFTSIIFGVQTDPGKSESFVNASAFTY</sequence>
<name>A0A951QJU2_9CYAN</name>
<gene>
    <name evidence="1" type="ORF">KME60_02480</name>
</gene>
<evidence type="ECO:0000313" key="1">
    <source>
        <dbReference type="EMBL" id="MBW4666323.1"/>
    </source>
</evidence>
<reference evidence="1" key="2">
    <citation type="journal article" date="2022" name="Microbiol. Resour. Announc.">
        <title>Metagenome Sequencing to Explore Phylogenomics of Terrestrial Cyanobacteria.</title>
        <authorList>
            <person name="Ward R.D."/>
            <person name="Stajich J.E."/>
            <person name="Johansen J.R."/>
            <person name="Huntemann M."/>
            <person name="Clum A."/>
            <person name="Foster B."/>
            <person name="Foster B."/>
            <person name="Roux S."/>
            <person name="Palaniappan K."/>
            <person name="Varghese N."/>
            <person name="Mukherjee S."/>
            <person name="Reddy T.B.K."/>
            <person name="Daum C."/>
            <person name="Copeland A."/>
            <person name="Chen I.A."/>
            <person name="Ivanova N.N."/>
            <person name="Kyrpides N.C."/>
            <person name="Shapiro N."/>
            <person name="Eloe-Fadrosh E.A."/>
            <person name="Pietrasiak N."/>
        </authorList>
    </citation>
    <scope>NUCLEOTIDE SEQUENCE</scope>
    <source>
        <strain evidence="1">GSE-NOS-MK-12-04C</strain>
    </source>
</reference>
<proteinExistence type="predicted"/>
<accession>A0A951QJU2</accession>
<organism evidence="1 2">
    <name type="scientific">Cyanomargarita calcarea GSE-NOS-MK-12-04C</name>
    <dbReference type="NCBI Taxonomy" id="2839659"/>
    <lineage>
        <taxon>Bacteria</taxon>
        <taxon>Bacillati</taxon>
        <taxon>Cyanobacteriota</taxon>
        <taxon>Cyanophyceae</taxon>
        <taxon>Nostocales</taxon>
        <taxon>Cyanomargaritaceae</taxon>
        <taxon>Cyanomargarita</taxon>
    </lineage>
</organism>
<comment type="caution">
    <text evidence="1">The sequence shown here is derived from an EMBL/GenBank/DDBJ whole genome shotgun (WGS) entry which is preliminary data.</text>
</comment>